<proteinExistence type="predicted"/>
<evidence type="ECO:0000313" key="1">
    <source>
        <dbReference type="EMBL" id="GFT55636.1"/>
    </source>
</evidence>
<protein>
    <submittedName>
        <fullName evidence="1">Uncharacterized protein</fullName>
    </submittedName>
</protein>
<dbReference type="EMBL" id="BMAW01066594">
    <property type="protein sequence ID" value="GFT55636.1"/>
    <property type="molecule type" value="Genomic_DNA"/>
</dbReference>
<sequence length="142" mass="16486">MIKIILRVKELVNKFTLMLLPDQQNLENCLPLHFVFLGLHPHFLTRTLLVILKHLRSEWVNPFLTNDQFCDGLPPSDSMAIVNHFVDTISIPVILNDVRSSTRLDKRSRVYQIGFFQLPGLLSRSTDIISVNSFHSERPWHI</sequence>
<dbReference type="Proteomes" id="UP000887013">
    <property type="component" value="Unassembled WGS sequence"/>
</dbReference>
<comment type="caution">
    <text evidence="1">The sequence shown here is derived from an EMBL/GenBank/DDBJ whole genome shotgun (WGS) entry which is preliminary data.</text>
</comment>
<keyword evidence="2" id="KW-1185">Reference proteome</keyword>
<reference evidence="1" key="1">
    <citation type="submission" date="2020-08" db="EMBL/GenBank/DDBJ databases">
        <title>Multicomponent nature underlies the extraordinary mechanical properties of spider dragline silk.</title>
        <authorList>
            <person name="Kono N."/>
            <person name="Nakamura H."/>
            <person name="Mori M."/>
            <person name="Yoshida Y."/>
            <person name="Ohtoshi R."/>
            <person name="Malay A.D."/>
            <person name="Moran D.A.P."/>
            <person name="Tomita M."/>
            <person name="Numata K."/>
            <person name="Arakawa K."/>
        </authorList>
    </citation>
    <scope>NUCLEOTIDE SEQUENCE</scope>
</reference>
<dbReference type="AlphaFoldDB" id="A0A8X6P9L9"/>
<organism evidence="1 2">
    <name type="scientific">Nephila pilipes</name>
    <name type="common">Giant wood spider</name>
    <name type="synonym">Nephila maculata</name>
    <dbReference type="NCBI Taxonomy" id="299642"/>
    <lineage>
        <taxon>Eukaryota</taxon>
        <taxon>Metazoa</taxon>
        <taxon>Ecdysozoa</taxon>
        <taxon>Arthropoda</taxon>
        <taxon>Chelicerata</taxon>
        <taxon>Arachnida</taxon>
        <taxon>Araneae</taxon>
        <taxon>Araneomorphae</taxon>
        <taxon>Entelegynae</taxon>
        <taxon>Araneoidea</taxon>
        <taxon>Nephilidae</taxon>
        <taxon>Nephila</taxon>
    </lineage>
</organism>
<accession>A0A8X6P9L9</accession>
<gene>
    <name evidence="1" type="ORF">NPIL_291961</name>
</gene>
<name>A0A8X6P9L9_NEPPI</name>
<evidence type="ECO:0000313" key="2">
    <source>
        <dbReference type="Proteomes" id="UP000887013"/>
    </source>
</evidence>